<gene>
    <name evidence="8" type="ORF">EV672_11188</name>
</gene>
<dbReference type="Pfam" id="PF17200">
    <property type="entry name" value="sCache_2"/>
    <property type="match status" value="1"/>
</dbReference>
<comment type="subcellular location">
    <subcellularLocation>
        <location evidence="1">Cell membrane</location>
        <topology evidence="1">Multi-pass membrane protein</topology>
    </subcellularLocation>
</comment>
<proteinExistence type="predicted"/>
<keyword evidence="3" id="KW-0812">Transmembrane</keyword>
<evidence type="ECO:0000256" key="2">
    <source>
        <dbReference type="ARBA" id="ARBA00022475"/>
    </source>
</evidence>
<evidence type="ECO:0000313" key="9">
    <source>
        <dbReference type="Proteomes" id="UP000294593"/>
    </source>
</evidence>
<evidence type="ECO:0000313" key="8">
    <source>
        <dbReference type="EMBL" id="TDP80752.1"/>
    </source>
</evidence>
<keyword evidence="2" id="KW-1003">Cell membrane</keyword>
<sequence length="156" mass="17053">MTVVSRRFAIAALTAIAASAWSPLSWAGDRATKEEAVAMVKKAIAQYKANGKDKTFAEINAKNPMFFDRDLYVYVATLDGIDVAHAANPKLVGKNLAQLKDADGVPFVEHIIAMAKSGKPGWVDYKWPNPVSKQIDEKTTYVEAFDGHAFCAGVYR</sequence>
<dbReference type="Proteomes" id="UP000294593">
    <property type="component" value="Unassembled WGS sequence"/>
</dbReference>
<feature type="domain" description="Single Cache" evidence="7">
    <location>
        <begin position="6"/>
        <end position="109"/>
    </location>
</feature>
<organism evidence="8 9">
    <name type="scientific">Aquabacterium commune</name>
    <dbReference type="NCBI Taxonomy" id="70586"/>
    <lineage>
        <taxon>Bacteria</taxon>
        <taxon>Pseudomonadati</taxon>
        <taxon>Pseudomonadota</taxon>
        <taxon>Betaproteobacteria</taxon>
        <taxon>Burkholderiales</taxon>
        <taxon>Aquabacterium</taxon>
    </lineage>
</organism>
<name>A0A4R6R4R2_9BURK</name>
<evidence type="ECO:0000256" key="1">
    <source>
        <dbReference type="ARBA" id="ARBA00004651"/>
    </source>
</evidence>
<keyword evidence="6" id="KW-0732">Signal</keyword>
<dbReference type="Gene3D" id="3.30.450.20">
    <property type="entry name" value="PAS domain"/>
    <property type="match status" value="1"/>
</dbReference>
<evidence type="ECO:0000256" key="3">
    <source>
        <dbReference type="ARBA" id="ARBA00022692"/>
    </source>
</evidence>
<dbReference type="EMBL" id="SNXW01000011">
    <property type="protein sequence ID" value="TDP80752.1"/>
    <property type="molecule type" value="Genomic_DNA"/>
</dbReference>
<dbReference type="GO" id="GO:0005886">
    <property type="term" value="C:plasma membrane"/>
    <property type="evidence" value="ECO:0007669"/>
    <property type="project" value="UniProtKB-SubCell"/>
</dbReference>
<evidence type="ECO:0000256" key="5">
    <source>
        <dbReference type="ARBA" id="ARBA00023136"/>
    </source>
</evidence>
<keyword evidence="4" id="KW-1133">Transmembrane helix</keyword>
<evidence type="ECO:0000256" key="4">
    <source>
        <dbReference type="ARBA" id="ARBA00022989"/>
    </source>
</evidence>
<dbReference type="OrthoDB" id="8780225at2"/>
<keyword evidence="9" id="KW-1185">Reference proteome</keyword>
<feature type="signal peptide" evidence="6">
    <location>
        <begin position="1"/>
        <end position="27"/>
    </location>
</feature>
<evidence type="ECO:0000256" key="6">
    <source>
        <dbReference type="SAM" id="SignalP"/>
    </source>
</evidence>
<accession>A0A4R6R4R2</accession>
<keyword evidence="5" id="KW-0472">Membrane</keyword>
<protein>
    <submittedName>
        <fullName evidence="8">Single cache domain-containing protein</fullName>
    </submittedName>
</protein>
<dbReference type="AlphaFoldDB" id="A0A4R6R4R2"/>
<dbReference type="RefSeq" id="WP_133611050.1">
    <property type="nucleotide sequence ID" value="NZ_SNXW01000011.1"/>
</dbReference>
<dbReference type="InterPro" id="IPR033480">
    <property type="entry name" value="sCache_2"/>
</dbReference>
<comment type="caution">
    <text evidence="8">The sequence shown here is derived from an EMBL/GenBank/DDBJ whole genome shotgun (WGS) entry which is preliminary data.</text>
</comment>
<reference evidence="8 9" key="1">
    <citation type="submission" date="2019-03" db="EMBL/GenBank/DDBJ databases">
        <title>Genomic Encyclopedia of Type Strains, Phase IV (KMG-IV): sequencing the most valuable type-strain genomes for metagenomic binning, comparative biology and taxonomic classification.</title>
        <authorList>
            <person name="Goeker M."/>
        </authorList>
    </citation>
    <scope>NUCLEOTIDE SEQUENCE [LARGE SCALE GENOMIC DNA]</scope>
    <source>
        <strain evidence="8 9">DSM 11901</strain>
    </source>
</reference>
<dbReference type="SMART" id="SM01049">
    <property type="entry name" value="Cache_2"/>
    <property type="match status" value="1"/>
</dbReference>
<evidence type="ECO:0000259" key="7">
    <source>
        <dbReference type="SMART" id="SM01049"/>
    </source>
</evidence>
<feature type="chain" id="PRO_5020253989" evidence="6">
    <location>
        <begin position="28"/>
        <end position="156"/>
    </location>
</feature>